<dbReference type="RefSeq" id="WP_345350796.1">
    <property type="nucleotide sequence ID" value="NZ_BAABHJ010000005.1"/>
</dbReference>
<dbReference type="SUPFAM" id="SSF159127">
    <property type="entry name" value="HupF/HypC-like"/>
    <property type="match status" value="1"/>
</dbReference>
<evidence type="ECO:0000256" key="1">
    <source>
        <dbReference type="ARBA" id="ARBA00006018"/>
    </source>
</evidence>
<organism evidence="2 3">
    <name type="scientific">Actinoallomurus liliacearum</name>
    <dbReference type="NCBI Taxonomy" id="1080073"/>
    <lineage>
        <taxon>Bacteria</taxon>
        <taxon>Bacillati</taxon>
        <taxon>Actinomycetota</taxon>
        <taxon>Actinomycetes</taxon>
        <taxon>Streptosporangiales</taxon>
        <taxon>Thermomonosporaceae</taxon>
        <taxon>Actinoallomurus</taxon>
    </lineage>
</organism>
<dbReference type="Proteomes" id="UP001500212">
    <property type="component" value="Unassembled WGS sequence"/>
</dbReference>
<gene>
    <name evidence="2" type="ORF">GCM10023195_16290</name>
</gene>
<evidence type="ECO:0008006" key="4">
    <source>
        <dbReference type="Google" id="ProtNLM"/>
    </source>
</evidence>
<comment type="similarity">
    <text evidence="1">Belongs to the HupF/HypC family.</text>
</comment>
<proteinExistence type="inferred from homology"/>
<name>A0ABP8TCT9_9ACTN</name>
<keyword evidence="3" id="KW-1185">Reference proteome</keyword>
<dbReference type="InterPro" id="IPR001109">
    <property type="entry name" value="Hydrogenase_HupF/HypC"/>
</dbReference>
<dbReference type="Gene3D" id="2.30.30.140">
    <property type="match status" value="1"/>
</dbReference>
<sequence>MTERGPCSEEVCVTCSDEAVPVTVVRLLEDGLAVADVGGGAHEEVSVALVDAAVGDTILVHAKEALAVVTRADAGGVAGGRVHDRK</sequence>
<dbReference type="EMBL" id="BAABHJ010000005">
    <property type="protein sequence ID" value="GAA4604759.1"/>
    <property type="molecule type" value="Genomic_DNA"/>
</dbReference>
<evidence type="ECO:0000313" key="3">
    <source>
        <dbReference type="Proteomes" id="UP001500212"/>
    </source>
</evidence>
<comment type="caution">
    <text evidence="2">The sequence shown here is derived from an EMBL/GenBank/DDBJ whole genome shotgun (WGS) entry which is preliminary data.</text>
</comment>
<evidence type="ECO:0000313" key="2">
    <source>
        <dbReference type="EMBL" id="GAA4604759.1"/>
    </source>
</evidence>
<accession>A0ABP8TCT9</accession>
<dbReference type="Pfam" id="PF01455">
    <property type="entry name" value="HupF_HypC"/>
    <property type="match status" value="1"/>
</dbReference>
<protein>
    <recommendedName>
        <fullName evidence="4">Hydrogenase assembly protein HupF</fullName>
    </recommendedName>
</protein>
<reference evidence="3" key="1">
    <citation type="journal article" date="2019" name="Int. J. Syst. Evol. Microbiol.">
        <title>The Global Catalogue of Microorganisms (GCM) 10K type strain sequencing project: providing services to taxonomists for standard genome sequencing and annotation.</title>
        <authorList>
            <consortium name="The Broad Institute Genomics Platform"/>
            <consortium name="The Broad Institute Genome Sequencing Center for Infectious Disease"/>
            <person name="Wu L."/>
            <person name="Ma J."/>
        </authorList>
    </citation>
    <scope>NUCLEOTIDE SEQUENCE [LARGE SCALE GENOMIC DNA]</scope>
    <source>
        <strain evidence="3">JCM 17938</strain>
    </source>
</reference>